<dbReference type="Gene3D" id="3.40.50.1980">
    <property type="entry name" value="Nitrogenase molybdenum iron protein domain"/>
    <property type="match status" value="2"/>
</dbReference>
<evidence type="ECO:0000259" key="1">
    <source>
        <dbReference type="PROSITE" id="PS50983"/>
    </source>
</evidence>
<evidence type="ECO:0000313" key="2">
    <source>
        <dbReference type="EMBL" id="MBO8475173.1"/>
    </source>
</evidence>
<dbReference type="PANTHER" id="PTHR30535">
    <property type="entry name" value="VITAMIN B12-BINDING PROTEIN"/>
    <property type="match status" value="1"/>
</dbReference>
<dbReference type="Pfam" id="PF01497">
    <property type="entry name" value="Peripla_BP_2"/>
    <property type="match status" value="1"/>
</dbReference>
<protein>
    <submittedName>
        <fullName evidence="2">ABC transporter substrate-binding protein</fullName>
    </submittedName>
</protein>
<dbReference type="PANTHER" id="PTHR30535:SF34">
    <property type="entry name" value="MOLYBDATE-BINDING PROTEIN MOLA"/>
    <property type="match status" value="1"/>
</dbReference>
<evidence type="ECO:0000313" key="3">
    <source>
        <dbReference type="Proteomes" id="UP000823757"/>
    </source>
</evidence>
<feature type="domain" description="Fe/B12 periplasmic-binding" evidence="1">
    <location>
        <begin position="54"/>
        <end position="327"/>
    </location>
</feature>
<gene>
    <name evidence="2" type="ORF">IAB91_07790</name>
</gene>
<organism evidence="2 3">
    <name type="scientific">Candidatus Cryptobacteroides faecigallinarum</name>
    <dbReference type="NCBI Taxonomy" id="2840763"/>
    <lineage>
        <taxon>Bacteria</taxon>
        <taxon>Pseudomonadati</taxon>
        <taxon>Bacteroidota</taxon>
        <taxon>Bacteroidia</taxon>
        <taxon>Bacteroidales</taxon>
        <taxon>Candidatus Cryptobacteroides</taxon>
    </lineage>
</organism>
<dbReference type="EMBL" id="JADIMD010000117">
    <property type="protein sequence ID" value="MBO8475173.1"/>
    <property type="molecule type" value="Genomic_DNA"/>
</dbReference>
<dbReference type="SUPFAM" id="SSF53807">
    <property type="entry name" value="Helical backbone' metal receptor"/>
    <property type="match status" value="1"/>
</dbReference>
<dbReference type="PROSITE" id="PS50983">
    <property type="entry name" value="FE_B12_PBP"/>
    <property type="match status" value="1"/>
</dbReference>
<dbReference type="GO" id="GO:0071281">
    <property type="term" value="P:cellular response to iron ion"/>
    <property type="evidence" value="ECO:0007669"/>
    <property type="project" value="TreeGrafter"/>
</dbReference>
<reference evidence="2" key="1">
    <citation type="submission" date="2020-10" db="EMBL/GenBank/DDBJ databases">
        <authorList>
            <person name="Gilroy R."/>
        </authorList>
    </citation>
    <scope>NUCLEOTIDE SEQUENCE</scope>
    <source>
        <strain evidence="2">B1-13419</strain>
    </source>
</reference>
<accession>A0A9D9NJA2</accession>
<dbReference type="InterPro" id="IPR002491">
    <property type="entry name" value="ABC_transptr_periplasmic_BD"/>
</dbReference>
<name>A0A9D9NJA2_9BACT</name>
<dbReference type="AlphaFoldDB" id="A0A9D9NJA2"/>
<dbReference type="Proteomes" id="UP000823757">
    <property type="component" value="Unassembled WGS sequence"/>
</dbReference>
<reference evidence="2" key="2">
    <citation type="journal article" date="2021" name="PeerJ">
        <title>Extensive microbial diversity within the chicken gut microbiome revealed by metagenomics and culture.</title>
        <authorList>
            <person name="Gilroy R."/>
            <person name="Ravi A."/>
            <person name="Getino M."/>
            <person name="Pursley I."/>
            <person name="Horton D.L."/>
            <person name="Alikhan N.F."/>
            <person name="Baker D."/>
            <person name="Gharbi K."/>
            <person name="Hall N."/>
            <person name="Watson M."/>
            <person name="Adriaenssens E.M."/>
            <person name="Foster-Nyarko E."/>
            <person name="Jarju S."/>
            <person name="Secka A."/>
            <person name="Antonio M."/>
            <person name="Oren A."/>
            <person name="Chaudhuri R.R."/>
            <person name="La Ragione R."/>
            <person name="Hildebrand F."/>
            <person name="Pallen M.J."/>
        </authorList>
    </citation>
    <scope>NUCLEOTIDE SEQUENCE</scope>
    <source>
        <strain evidence="2">B1-13419</strain>
    </source>
</reference>
<proteinExistence type="predicted"/>
<dbReference type="InterPro" id="IPR050902">
    <property type="entry name" value="ABC_Transporter_SBP"/>
</dbReference>
<sequence>MASCACSRVTEYPPSAAKGNRYAAFFELFPGGAVSISPFTGQRDTLMVDCSFGNVVCMSTSYAACFSEIGCDSCVTAVSGVRFLSNIRLRERLGMVEAGHEGAFDYEAVLGLKPDVVLAYSVSAVEPQYVTRLKALGVKVFMLYDHLESHPLARAEYVRLAGQLTGRMAVADSIFDSVSGRYGQIADSVAQTVTSDRVKVLLNLPYADMWYIPGERNYMSRLISDAGGEVLGARKGRIESSAVSMETAYSLSLDADFWLNTGNCRTRDQIGSQHPFLNEFGPMGREHSIFNNISRTNDAGGNDFWESGALHPELVLSDLVSIFGTSSSTGNAEGLHYYLEVE</sequence>
<comment type="caution">
    <text evidence="2">The sequence shown here is derived from an EMBL/GenBank/DDBJ whole genome shotgun (WGS) entry which is preliminary data.</text>
</comment>